<keyword evidence="8" id="KW-0862">Zinc</keyword>
<evidence type="ECO:0000256" key="1">
    <source>
        <dbReference type="ARBA" id="ARBA00000900"/>
    </source>
</evidence>
<comment type="catalytic activity">
    <reaction evidence="1">
        <text>S-ubiquitinyl-[E2 ubiquitin-conjugating enzyme]-L-cysteine + [acceptor protein]-L-lysine = [E2 ubiquitin-conjugating enzyme]-L-cysteine + N(6)-ubiquitinyl-[acceptor protein]-L-lysine.</text>
        <dbReference type="EC" id="2.3.2.27"/>
    </reaction>
</comment>
<dbReference type="FunFam" id="3.30.160.60:FF:002399">
    <property type="entry name" value="Predicted protein"/>
    <property type="match status" value="1"/>
</dbReference>
<evidence type="ECO:0000256" key="10">
    <source>
        <dbReference type="PROSITE-ProRule" id="PRU00504"/>
    </source>
</evidence>
<feature type="repeat" description="NHL" evidence="10">
    <location>
        <begin position="338"/>
        <end position="378"/>
    </location>
</feature>
<dbReference type="SUPFAM" id="SSF57845">
    <property type="entry name" value="B-box zinc-binding domain"/>
    <property type="match status" value="1"/>
</dbReference>
<dbReference type="InterPro" id="IPR011993">
    <property type="entry name" value="PH-like_dom_sf"/>
</dbReference>
<dbReference type="SMART" id="SM00233">
    <property type="entry name" value="PH"/>
    <property type="match status" value="1"/>
</dbReference>
<dbReference type="FunFam" id="2.120.10.30:FF:000194">
    <property type="entry name" value="Uncharacterized protein"/>
    <property type="match status" value="1"/>
</dbReference>
<dbReference type="PROSITE" id="PS50119">
    <property type="entry name" value="ZF_BBOX"/>
    <property type="match status" value="1"/>
</dbReference>
<keyword evidence="11" id="KW-0175">Coiled coil</keyword>
<evidence type="ECO:0000256" key="11">
    <source>
        <dbReference type="SAM" id="Coils"/>
    </source>
</evidence>
<dbReference type="InterPro" id="IPR017907">
    <property type="entry name" value="Znf_RING_CS"/>
</dbReference>
<dbReference type="InterPro" id="IPR013083">
    <property type="entry name" value="Znf_RING/FYVE/PHD"/>
</dbReference>
<keyword evidence="7 9" id="KW-0863">Zinc-finger</keyword>
<dbReference type="PANTHER" id="PTHR24104:SF50">
    <property type="entry name" value="SMP-30_GLUCONOLACTONASE_LRE-LIKE REGION DOMAIN-CONTAINING PROTEIN"/>
    <property type="match status" value="1"/>
</dbReference>
<dbReference type="InterPro" id="IPR027370">
    <property type="entry name" value="Znf-RING_euk"/>
</dbReference>
<keyword evidence="5" id="KW-0479">Metal-binding</keyword>
<evidence type="ECO:0000256" key="5">
    <source>
        <dbReference type="ARBA" id="ARBA00022723"/>
    </source>
</evidence>
<dbReference type="Pfam" id="PF01436">
    <property type="entry name" value="NHL"/>
    <property type="match status" value="2"/>
</dbReference>
<organism>
    <name type="scientific">Branchiostoma floridae</name>
    <name type="common">Florida lancelet</name>
    <name type="synonym">Amphioxus</name>
    <dbReference type="NCBI Taxonomy" id="7739"/>
    <lineage>
        <taxon>Eukaryota</taxon>
        <taxon>Metazoa</taxon>
        <taxon>Chordata</taxon>
        <taxon>Cephalochordata</taxon>
        <taxon>Leptocardii</taxon>
        <taxon>Amphioxiformes</taxon>
        <taxon>Branchiostomatidae</taxon>
        <taxon>Branchiostoma</taxon>
    </lineage>
</organism>
<dbReference type="Gene3D" id="3.30.160.60">
    <property type="entry name" value="Classic Zinc Finger"/>
    <property type="match status" value="1"/>
</dbReference>
<evidence type="ECO:0000256" key="12">
    <source>
        <dbReference type="SAM" id="MobiDB-lite"/>
    </source>
</evidence>
<dbReference type="EC" id="2.3.2.27" evidence="3"/>
<dbReference type="SMART" id="SM00184">
    <property type="entry name" value="RING"/>
    <property type="match status" value="1"/>
</dbReference>
<sequence>MSRRTIMAAAPSSLGTQFREELTCSICLELFTRPKMLPCQHTFCQDCLQDLASRKVPLRCPNCRQQVRLQLQGVAGLPDNIMAANMCERLQNQATLSGETRKQPQSGNRCSFHPSEKLKLYCKPCQVPLCVDCVEEGHDGHPNISLAKATQQRRSTVQALISEGRNILESYFSFIRGLRETEKTLNEQKQQTDNAITEAYKALLAKVEQNHSENLEKIQTERDRVLSDVNELSAACDRAEQELQLGWVEILSQQTALTEVVGKYRGKAAPTPVQTQPAVFQPTDIPVPVLGHVTVQSLPSAPTPAVPAPIPAAPATRGRGHHHGNQRQRENHSQTVTFGGEGSETGQFDRPYGVTVSDEGEIFVADTRNQRIQVFTLQGTFVRQFPTVVAGGQRMDPSDVAMDGEGNLWVVGEAESADFAVQYNKQGRVLRKFDLQESEWYRGVAVDTRRNHILIIQTTGHWVNLHGEVLVFRPFGTLVRTVGQQQGMKHPQYITVDGEGNILVSDLRNNCVHVYNENRQFLFQFGGEGSGEGQLKHPRGICTDRAGNIIVADYGNRRVEMFDKTGKFLKHITTDMKEPWAVAMAPQGQLLDVWLDISMNNVRLPALSIPEPDFHGYLSKLGYVHKVWRRRYCVLKDGCLYYYTDYNSKRAIGVAHFHGYRVEPMTTTGKSHAFSLTPPSPDIRTFYFSADNESEKLKWMEHLEDSLGRWIKVD</sequence>
<evidence type="ECO:0000313" key="16">
    <source>
        <dbReference type="EMBL" id="EEN43892.1"/>
    </source>
</evidence>
<dbReference type="EMBL" id="GG666681">
    <property type="protein sequence ID" value="EEN43892.1"/>
    <property type="molecule type" value="Genomic_DNA"/>
</dbReference>
<dbReference type="GO" id="GO:0008270">
    <property type="term" value="F:zinc ion binding"/>
    <property type="evidence" value="ECO:0007669"/>
    <property type="project" value="UniProtKB-KW"/>
</dbReference>
<evidence type="ECO:0000256" key="6">
    <source>
        <dbReference type="ARBA" id="ARBA00022737"/>
    </source>
</evidence>
<dbReference type="eggNOG" id="KOG1738">
    <property type="taxonomic scope" value="Eukaryota"/>
</dbReference>
<dbReference type="InterPro" id="IPR050952">
    <property type="entry name" value="TRIM-NHL_E3_ligases"/>
</dbReference>
<dbReference type="SMART" id="SM00336">
    <property type="entry name" value="BBOX"/>
    <property type="match status" value="1"/>
</dbReference>
<feature type="domain" description="PH" evidence="13">
    <location>
        <begin position="611"/>
        <end position="708"/>
    </location>
</feature>
<keyword evidence="4" id="KW-0597">Phosphoprotein</keyword>
<dbReference type="Gene3D" id="2.120.10.30">
    <property type="entry name" value="TolB, C-terminal domain"/>
    <property type="match status" value="1"/>
</dbReference>
<dbReference type="GO" id="GO:0061630">
    <property type="term" value="F:ubiquitin protein ligase activity"/>
    <property type="evidence" value="ECO:0007669"/>
    <property type="project" value="UniProtKB-EC"/>
</dbReference>
<name>C3ZU06_BRAFL</name>
<feature type="coiled-coil region" evidence="11">
    <location>
        <begin position="178"/>
        <end position="242"/>
    </location>
</feature>
<feature type="compositionally biased region" description="Pro residues" evidence="12">
    <location>
        <begin position="301"/>
        <end position="312"/>
    </location>
</feature>
<dbReference type="PROSITE" id="PS51125">
    <property type="entry name" value="NHL"/>
    <property type="match status" value="3"/>
</dbReference>
<evidence type="ECO:0000256" key="7">
    <source>
        <dbReference type="ARBA" id="ARBA00022771"/>
    </source>
</evidence>
<dbReference type="Gene3D" id="2.30.29.30">
    <property type="entry name" value="Pleckstrin-homology domain (PH domain)/Phosphotyrosine-binding domain (PTB)"/>
    <property type="match status" value="1"/>
</dbReference>
<gene>
    <name evidence="16" type="ORF">BRAFLDRAFT_87268</name>
</gene>
<feature type="domain" description="B box-type" evidence="15">
    <location>
        <begin position="105"/>
        <end position="146"/>
    </location>
</feature>
<feature type="region of interest" description="Disordered" evidence="12">
    <location>
        <begin position="300"/>
        <end position="349"/>
    </location>
</feature>
<dbReference type="InterPro" id="IPR011042">
    <property type="entry name" value="6-blade_b-propeller_TolB-like"/>
</dbReference>
<dbReference type="InterPro" id="IPR000315">
    <property type="entry name" value="Znf_B-box"/>
</dbReference>
<evidence type="ECO:0000259" key="14">
    <source>
        <dbReference type="PROSITE" id="PS50089"/>
    </source>
</evidence>
<keyword evidence="6" id="KW-0677">Repeat</keyword>
<feature type="domain" description="RING-type" evidence="14">
    <location>
        <begin position="24"/>
        <end position="64"/>
    </location>
</feature>
<dbReference type="SUPFAM" id="SSF50729">
    <property type="entry name" value="PH domain-like"/>
    <property type="match status" value="1"/>
</dbReference>
<evidence type="ECO:0000256" key="8">
    <source>
        <dbReference type="ARBA" id="ARBA00022833"/>
    </source>
</evidence>
<proteinExistence type="inferred from homology"/>
<dbReference type="InterPro" id="IPR001841">
    <property type="entry name" value="Znf_RING"/>
</dbReference>
<evidence type="ECO:0000256" key="9">
    <source>
        <dbReference type="PROSITE-ProRule" id="PRU00024"/>
    </source>
</evidence>
<feature type="repeat" description="NHL" evidence="10">
    <location>
        <begin position="476"/>
        <end position="518"/>
    </location>
</feature>
<dbReference type="SUPFAM" id="SSF63829">
    <property type="entry name" value="Calcium-dependent phosphotriesterase"/>
    <property type="match status" value="1"/>
</dbReference>
<evidence type="ECO:0000259" key="15">
    <source>
        <dbReference type="PROSITE" id="PS50119"/>
    </source>
</evidence>
<evidence type="ECO:0000256" key="3">
    <source>
        <dbReference type="ARBA" id="ARBA00012483"/>
    </source>
</evidence>
<dbReference type="eggNOG" id="KOG2177">
    <property type="taxonomic scope" value="Eukaryota"/>
</dbReference>
<dbReference type="Pfam" id="PF00643">
    <property type="entry name" value="zf-B_box"/>
    <property type="match status" value="1"/>
</dbReference>
<dbReference type="PROSITE" id="PS00518">
    <property type="entry name" value="ZF_RING_1"/>
    <property type="match status" value="1"/>
</dbReference>
<dbReference type="SUPFAM" id="SSF57850">
    <property type="entry name" value="RING/U-box"/>
    <property type="match status" value="1"/>
</dbReference>
<dbReference type="InParanoid" id="C3ZU06"/>
<feature type="repeat" description="NHL" evidence="10">
    <location>
        <begin position="522"/>
        <end position="565"/>
    </location>
</feature>
<dbReference type="AlphaFoldDB" id="C3ZU06"/>
<evidence type="ECO:0000256" key="2">
    <source>
        <dbReference type="ARBA" id="ARBA00008518"/>
    </source>
</evidence>
<dbReference type="PROSITE" id="PS50089">
    <property type="entry name" value="ZF_RING_2"/>
    <property type="match status" value="1"/>
</dbReference>
<evidence type="ECO:0000259" key="13">
    <source>
        <dbReference type="PROSITE" id="PS50003"/>
    </source>
</evidence>
<evidence type="ECO:0000256" key="4">
    <source>
        <dbReference type="ARBA" id="ARBA00022553"/>
    </source>
</evidence>
<protein>
    <recommendedName>
        <fullName evidence="3">RING-type E3 ubiquitin transferase</fullName>
        <ecNumber evidence="3">2.3.2.27</ecNumber>
    </recommendedName>
</protein>
<dbReference type="PANTHER" id="PTHR24104">
    <property type="entry name" value="E3 UBIQUITIN-PROTEIN LIGASE NHLRC1-RELATED"/>
    <property type="match status" value="1"/>
</dbReference>
<dbReference type="Gene3D" id="3.30.40.10">
    <property type="entry name" value="Zinc/RING finger domain, C3HC4 (zinc finger)"/>
    <property type="match status" value="1"/>
</dbReference>
<dbReference type="Pfam" id="PF00169">
    <property type="entry name" value="PH"/>
    <property type="match status" value="1"/>
</dbReference>
<dbReference type="InterPro" id="IPR001258">
    <property type="entry name" value="NHL_repeat"/>
</dbReference>
<dbReference type="PROSITE" id="PS50003">
    <property type="entry name" value="PH_DOMAIN"/>
    <property type="match status" value="1"/>
</dbReference>
<dbReference type="InterPro" id="IPR001849">
    <property type="entry name" value="PH_domain"/>
</dbReference>
<dbReference type="Pfam" id="PF13445">
    <property type="entry name" value="zf-RING_UBOX"/>
    <property type="match status" value="1"/>
</dbReference>
<comment type="similarity">
    <text evidence="2">Belongs to the TRIM/RBCC family.</text>
</comment>
<reference evidence="16" key="1">
    <citation type="journal article" date="2008" name="Nature">
        <title>The amphioxus genome and the evolution of the chordate karyotype.</title>
        <authorList>
            <consortium name="US DOE Joint Genome Institute (JGI-PGF)"/>
            <person name="Putnam N.H."/>
            <person name="Butts T."/>
            <person name="Ferrier D.E.K."/>
            <person name="Furlong R.F."/>
            <person name="Hellsten U."/>
            <person name="Kawashima T."/>
            <person name="Robinson-Rechavi M."/>
            <person name="Shoguchi E."/>
            <person name="Terry A."/>
            <person name="Yu J.-K."/>
            <person name="Benito-Gutierrez E.L."/>
            <person name="Dubchak I."/>
            <person name="Garcia-Fernandez J."/>
            <person name="Gibson-Brown J.J."/>
            <person name="Grigoriev I.V."/>
            <person name="Horton A.C."/>
            <person name="de Jong P.J."/>
            <person name="Jurka J."/>
            <person name="Kapitonov V.V."/>
            <person name="Kohara Y."/>
            <person name="Kuroki Y."/>
            <person name="Lindquist E."/>
            <person name="Lucas S."/>
            <person name="Osoegawa K."/>
            <person name="Pennacchio L.A."/>
            <person name="Salamov A.A."/>
            <person name="Satou Y."/>
            <person name="Sauka-Spengler T."/>
            <person name="Schmutz J."/>
            <person name="Shin-I T."/>
            <person name="Toyoda A."/>
            <person name="Bronner-Fraser M."/>
            <person name="Fujiyama A."/>
            <person name="Holland L.Z."/>
            <person name="Holland P.W.H."/>
            <person name="Satoh N."/>
            <person name="Rokhsar D.S."/>
        </authorList>
    </citation>
    <scope>NUCLEOTIDE SEQUENCE [LARGE SCALE GENOMIC DNA]</scope>
    <source>
        <strain evidence="16">S238N-H82</strain>
        <tissue evidence="16">Testes</tissue>
    </source>
</reference>
<accession>C3ZU06</accession>